<feature type="region of interest" description="Disordered" evidence="1">
    <location>
        <begin position="37"/>
        <end position="90"/>
    </location>
</feature>
<reference evidence="2" key="1">
    <citation type="submission" date="2021-01" db="EMBL/GenBank/DDBJ databases">
        <authorList>
            <person name="Zahm M."/>
            <person name="Roques C."/>
            <person name="Cabau C."/>
            <person name="Klopp C."/>
            <person name="Donnadieu C."/>
            <person name="Jouanno E."/>
            <person name="Lampietro C."/>
            <person name="Louis A."/>
            <person name="Herpin A."/>
            <person name="Echchiki A."/>
            <person name="Berthelot C."/>
            <person name="Parey E."/>
            <person name="Roest-Crollius H."/>
            <person name="Braasch I."/>
            <person name="Postlethwait J."/>
            <person name="Bobe J."/>
            <person name="Montfort J."/>
            <person name="Bouchez O."/>
            <person name="Begum T."/>
            <person name="Mejri S."/>
            <person name="Adams A."/>
            <person name="Chen W.-J."/>
            <person name="Guiguen Y."/>
        </authorList>
    </citation>
    <scope>NUCLEOTIDE SEQUENCE</scope>
    <source>
        <strain evidence="2">YG-15Mar2019-1</strain>
        <tissue evidence="2">Brain</tissue>
    </source>
</reference>
<comment type="caution">
    <text evidence="2">The sequence shown here is derived from an EMBL/GenBank/DDBJ whole genome shotgun (WGS) entry which is preliminary data.</text>
</comment>
<proteinExistence type="predicted"/>
<dbReference type="AlphaFoldDB" id="A0A9D3TCX0"/>
<keyword evidence="3" id="KW-1185">Reference proteome</keyword>
<sequence length="90" mass="9127">MPLQTQPPPSPVNTKLRLVSECQRSYCNEARLWGRGQAAAPGTDTASLSAPSPPTADGSSGSAGRYARLPGDGFEGRGVSVPGGTPASCL</sequence>
<evidence type="ECO:0000313" key="2">
    <source>
        <dbReference type="EMBL" id="KAG7491186.1"/>
    </source>
</evidence>
<protein>
    <submittedName>
        <fullName evidence="2">Uncharacterized protein</fullName>
    </submittedName>
</protein>
<dbReference type="Proteomes" id="UP001046870">
    <property type="component" value="Chromosome 1"/>
</dbReference>
<evidence type="ECO:0000256" key="1">
    <source>
        <dbReference type="SAM" id="MobiDB-lite"/>
    </source>
</evidence>
<evidence type="ECO:0000313" key="3">
    <source>
        <dbReference type="Proteomes" id="UP001046870"/>
    </source>
</evidence>
<organism evidence="2 3">
    <name type="scientific">Megalops atlanticus</name>
    <name type="common">Tarpon</name>
    <name type="synonym">Clupea gigantea</name>
    <dbReference type="NCBI Taxonomy" id="7932"/>
    <lineage>
        <taxon>Eukaryota</taxon>
        <taxon>Metazoa</taxon>
        <taxon>Chordata</taxon>
        <taxon>Craniata</taxon>
        <taxon>Vertebrata</taxon>
        <taxon>Euteleostomi</taxon>
        <taxon>Actinopterygii</taxon>
        <taxon>Neopterygii</taxon>
        <taxon>Teleostei</taxon>
        <taxon>Elopiformes</taxon>
        <taxon>Megalopidae</taxon>
        <taxon>Megalops</taxon>
    </lineage>
</organism>
<accession>A0A9D3TCX0</accession>
<dbReference type="EMBL" id="JAFDVH010000001">
    <property type="protein sequence ID" value="KAG7491186.1"/>
    <property type="molecule type" value="Genomic_DNA"/>
</dbReference>
<gene>
    <name evidence="2" type="ORF">MATL_G00000250</name>
</gene>
<name>A0A9D3TCX0_MEGAT</name>